<feature type="transmembrane region" description="Helical" evidence="8">
    <location>
        <begin position="20"/>
        <end position="37"/>
    </location>
</feature>
<dbReference type="Proteomes" id="UP001384579">
    <property type="component" value="Unassembled WGS sequence"/>
</dbReference>
<comment type="pathway">
    <text evidence="8">Protein modification; lipoprotein biosynthesis (N-acyl transfer).</text>
</comment>
<evidence type="ECO:0000256" key="1">
    <source>
        <dbReference type="ARBA" id="ARBA00004651"/>
    </source>
</evidence>
<sequence length="664" mass="73802">MAIFKKRKFEKIEVHTPEKLGWAIALLGGILMGLTTAPVKAWLLAWFALVPLWVFVVSYEQPKQEVKKQKVFLLPSSFFLLPFLWGIGYHGLALSWIMGIHPMTWLGVPWWPSLAIALFCWAFITFWGAALVAVWTWLFVTFNSLSSFSPWGLGRVLLHSPIFKRVLLHSPIFKRVLLHSPIFQRVLLHSPPLQGGTLHSPPLQGGTLHSPPLQGGTLHSPPLQGGTLHSPPLQGGVGGGNSKFSALIRVLIGTALWCALESFWSQGSLWWTSLSYTQSPHNLAILHLGQLSGPSAVTAAIVAVNGLIAEAWMEGRRTPPYPPLGGKEEETAFGGRKNNSPQPPPRGETREKNWIAYFLPAILCVILHIVGWSLYNRPLIKEPGMALKIGIIQGNIPNEIKFDSQGWRRALEGYTAGYKQLADRGVDVVLTPETALPFFWTNEYQRSTLSFYQAILDRGVLALVGGFGQEGDGMTNSLLAIDKIGEILSRYDKTKLVPLGEYIPFYEILGGIINRLSPLDAHLIPGNSQQLFDTPFGRAIVGICYDSAFAEIFRYQAAKGGEFMLTASNNAHYKPPMLAQHHALDVMRAIETDRWAAIATNTGYSAFVNPHGETVWMSAINTYEVQDATIYRRQTQTLYVRWGDWLMPVLLVLAGLARFVIRIK</sequence>
<feature type="region of interest" description="Disordered" evidence="9">
    <location>
        <begin position="214"/>
        <end position="235"/>
    </location>
</feature>
<feature type="transmembrane region" description="Helical" evidence="8">
    <location>
        <begin position="43"/>
        <end position="59"/>
    </location>
</feature>
<dbReference type="InterPro" id="IPR003010">
    <property type="entry name" value="C-N_Hydrolase"/>
</dbReference>
<keyword evidence="5 8" id="KW-1133">Transmembrane helix</keyword>
<comment type="similarity">
    <text evidence="8">Belongs to the CN hydrolase family. Apolipoprotein N-acyltransferase subfamily.</text>
</comment>
<dbReference type="PANTHER" id="PTHR38686:SF1">
    <property type="entry name" value="APOLIPOPROTEIN N-ACYLTRANSFERASE"/>
    <property type="match status" value="1"/>
</dbReference>
<evidence type="ECO:0000256" key="6">
    <source>
        <dbReference type="ARBA" id="ARBA00023136"/>
    </source>
</evidence>
<evidence type="ECO:0000256" key="2">
    <source>
        <dbReference type="ARBA" id="ARBA00022475"/>
    </source>
</evidence>
<comment type="subcellular location">
    <subcellularLocation>
        <location evidence="1 8">Cell membrane</location>
        <topology evidence="1 8">Multi-pass membrane protein</topology>
    </subcellularLocation>
</comment>
<dbReference type="EC" id="2.3.1.269" evidence="8"/>
<feature type="domain" description="CN hydrolase" evidence="10">
    <location>
        <begin position="392"/>
        <end position="632"/>
    </location>
</feature>
<evidence type="ECO:0000256" key="3">
    <source>
        <dbReference type="ARBA" id="ARBA00022679"/>
    </source>
</evidence>
<dbReference type="HAMAP" id="MF_01148">
    <property type="entry name" value="Lnt"/>
    <property type="match status" value="1"/>
</dbReference>
<dbReference type="InterPro" id="IPR036526">
    <property type="entry name" value="C-N_Hydrolase_sf"/>
</dbReference>
<dbReference type="PANTHER" id="PTHR38686">
    <property type="entry name" value="APOLIPOPROTEIN N-ACYLTRANSFERASE"/>
    <property type="match status" value="1"/>
</dbReference>
<comment type="catalytic activity">
    <reaction evidence="8">
        <text>N-terminal S-1,2-diacyl-sn-glyceryl-L-cysteinyl-[lipoprotein] + a glycerophospholipid = N-acyl-S-1,2-diacyl-sn-glyceryl-L-cysteinyl-[lipoprotein] + a 2-acyl-sn-glycero-3-phospholipid + H(+)</text>
        <dbReference type="Rhea" id="RHEA:48228"/>
        <dbReference type="Rhea" id="RHEA-COMP:14681"/>
        <dbReference type="Rhea" id="RHEA-COMP:14684"/>
        <dbReference type="ChEBI" id="CHEBI:15378"/>
        <dbReference type="ChEBI" id="CHEBI:136912"/>
        <dbReference type="ChEBI" id="CHEBI:140656"/>
        <dbReference type="ChEBI" id="CHEBI:140657"/>
        <dbReference type="ChEBI" id="CHEBI:140660"/>
        <dbReference type="EC" id="2.3.1.269"/>
    </reaction>
</comment>
<keyword evidence="6 8" id="KW-0472">Membrane</keyword>
<name>A0ABU8YSE5_9CYAN</name>
<organism evidence="11 12">
    <name type="scientific">Microcoleus anatoxicus PTRS2</name>
    <dbReference type="NCBI Taxonomy" id="2705321"/>
    <lineage>
        <taxon>Bacteria</taxon>
        <taxon>Bacillati</taxon>
        <taxon>Cyanobacteriota</taxon>
        <taxon>Cyanophyceae</taxon>
        <taxon>Oscillatoriophycideae</taxon>
        <taxon>Oscillatoriales</taxon>
        <taxon>Microcoleaceae</taxon>
        <taxon>Microcoleus</taxon>
        <taxon>Microcoleus anatoxicus</taxon>
    </lineage>
</organism>
<evidence type="ECO:0000313" key="12">
    <source>
        <dbReference type="Proteomes" id="UP001384579"/>
    </source>
</evidence>
<dbReference type="RefSeq" id="WP_340518998.1">
    <property type="nucleotide sequence ID" value="NZ_JBBLXS010000350.1"/>
</dbReference>
<evidence type="ECO:0000313" key="11">
    <source>
        <dbReference type="EMBL" id="MEK0187387.1"/>
    </source>
</evidence>
<proteinExistence type="inferred from homology"/>
<dbReference type="InterPro" id="IPR004563">
    <property type="entry name" value="Apolipo_AcylTrfase"/>
</dbReference>
<dbReference type="Gene3D" id="3.60.110.10">
    <property type="entry name" value="Carbon-nitrogen hydrolase"/>
    <property type="match status" value="1"/>
</dbReference>
<comment type="function">
    <text evidence="8">Catalyzes the phospholipid dependent N-acylation of the N-terminal cysteine of apolipoprotein, the last step in lipoprotein maturation.</text>
</comment>
<feature type="transmembrane region" description="Helical" evidence="8">
    <location>
        <begin position="110"/>
        <end position="140"/>
    </location>
</feature>
<keyword evidence="12" id="KW-1185">Reference proteome</keyword>
<dbReference type="PROSITE" id="PS50263">
    <property type="entry name" value="CN_HYDROLASE"/>
    <property type="match status" value="1"/>
</dbReference>
<feature type="transmembrane region" description="Helical" evidence="8">
    <location>
        <begin position="642"/>
        <end position="661"/>
    </location>
</feature>
<keyword evidence="3 8" id="KW-0808">Transferase</keyword>
<comment type="caution">
    <text evidence="11">The sequence shown here is derived from an EMBL/GenBank/DDBJ whole genome shotgun (WGS) entry which is preliminary data.</text>
</comment>
<accession>A0ABU8YSE5</accession>
<evidence type="ECO:0000256" key="7">
    <source>
        <dbReference type="ARBA" id="ARBA00023315"/>
    </source>
</evidence>
<gene>
    <name evidence="8 11" type="primary">lnt</name>
    <name evidence="11" type="ORF">WMG39_21395</name>
</gene>
<reference evidence="11 12" key="1">
    <citation type="journal article" date="2020" name="Harmful Algae">
        <title>Molecular and morphological characterization of a novel dihydroanatoxin-a producing Microcoleus species (cyanobacteria) from the Russian River, California, USA.</title>
        <authorList>
            <person name="Conklin K.Y."/>
            <person name="Stancheva R."/>
            <person name="Otten T.G."/>
            <person name="Fadness R."/>
            <person name="Boyer G.L."/>
            <person name="Read B."/>
            <person name="Zhang X."/>
            <person name="Sheath R.G."/>
        </authorList>
    </citation>
    <scope>NUCLEOTIDE SEQUENCE [LARGE SCALE GENOMIC DNA]</scope>
    <source>
        <strain evidence="11 12">PTRS2</strain>
    </source>
</reference>
<dbReference type="GO" id="GO:0016746">
    <property type="term" value="F:acyltransferase activity"/>
    <property type="evidence" value="ECO:0007669"/>
    <property type="project" value="UniProtKB-KW"/>
</dbReference>
<dbReference type="InterPro" id="IPR045378">
    <property type="entry name" value="LNT_N"/>
</dbReference>
<dbReference type="EMBL" id="JBBLXS010000350">
    <property type="protein sequence ID" value="MEK0187387.1"/>
    <property type="molecule type" value="Genomic_DNA"/>
</dbReference>
<dbReference type="Pfam" id="PF00795">
    <property type="entry name" value="CN_hydrolase"/>
    <property type="match status" value="1"/>
</dbReference>
<evidence type="ECO:0000256" key="9">
    <source>
        <dbReference type="SAM" id="MobiDB-lite"/>
    </source>
</evidence>
<dbReference type="NCBIfam" id="TIGR00546">
    <property type="entry name" value="lnt"/>
    <property type="match status" value="1"/>
</dbReference>
<dbReference type="SUPFAM" id="SSF56317">
    <property type="entry name" value="Carbon-nitrogen hydrolase"/>
    <property type="match status" value="1"/>
</dbReference>
<evidence type="ECO:0000256" key="4">
    <source>
        <dbReference type="ARBA" id="ARBA00022692"/>
    </source>
</evidence>
<feature type="region of interest" description="Disordered" evidence="9">
    <location>
        <begin position="319"/>
        <end position="348"/>
    </location>
</feature>
<keyword evidence="4 8" id="KW-0812">Transmembrane</keyword>
<dbReference type="CDD" id="cd07571">
    <property type="entry name" value="ALP_N-acyl_transferase"/>
    <property type="match status" value="1"/>
</dbReference>
<evidence type="ECO:0000256" key="8">
    <source>
        <dbReference type="HAMAP-Rule" id="MF_01148"/>
    </source>
</evidence>
<evidence type="ECO:0000259" key="10">
    <source>
        <dbReference type="PROSITE" id="PS50263"/>
    </source>
</evidence>
<keyword evidence="2 8" id="KW-1003">Cell membrane</keyword>
<feature type="transmembrane region" description="Helical" evidence="8">
    <location>
        <begin position="71"/>
        <end position="98"/>
    </location>
</feature>
<evidence type="ECO:0000256" key="5">
    <source>
        <dbReference type="ARBA" id="ARBA00022989"/>
    </source>
</evidence>
<protein>
    <recommendedName>
        <fullName evidence="8">Apolipoprotein N-acyltransferase</fullName>
        <shortName evidence="8">ALP N-acyltransferase</shortName>
        <ecNumber evidence="8">2.3.1.269</ecNumber>
    </recommendedName>
</protein>
<keyword evidence="7 8" id="KW-0012">Acyltransferase</keyword>
<dbReference type="Pfam" id="PF20154">
    <property type="entry name" value="LNT_N"/>
    <property type="match status" value="1"/>
</dbReference>
<feature type="transmembrane region" description="Helical" evidence="8">
    <location>
        <begin position="354"/>
        <end position="375"/>
    </location>
</feature>